<organism evidence="3 4">
    <name type="scientific">Pseudogymnoascus verrucosus</name>
    <dbReference type="NCBI Taxonomy" id="342668"/>
    <lineage>
        <taxon>Eukaryota</taxon>
        <taxon>Fungi</taxon>
        <taxon>Dikarya</taxon>
        <taxon>Ascomycota</taxon>
        <taxon>Pezizomycotina</taxon>
        <taxon>Leotiomycetes</taxon>
        <taxon>Thelebolales</taxon>
        <taxon>Thelebolaceae</taxon>
        <taxon>Pseudogymnoascus</taxon>
    </lineage>
</organism>
<reference evidence="3 4" key="1">
    <citation type="submission" date="2016-03" db="EMBL/GenBank/DDBJ databases">
        <title>Comparative genomics of Pseudogymnoascus destructans, the fungus causing white-nose syndrome of bats.</title>
        <authorList>
            <person name="Palmer J.M."/>
            <person name="Drees K.P."/>
            <person name="Foster J.T."/>
            <person name="Lindner D.L."/>
        </authorList>
    </citation>
    <scope>NUCLEOTIDE SEQUENCE [LARGE SCALE GENOMIC DNA]</scope>
    <source>
        <strain evidence="3 4">UAMH 10579</strain>
    </source>
</reference>
<feature type="region of interest" description="Disordered" evidence="1">
    <location>
        <begin position="52"/>
        <end position="104"/>
    </location>
</feature>
<feature type="compositionally biased region" description="Polar residues" evidence="1">
    <location>
        <begin position="186"/>
        <end position="202"/>
    </location>
</feature>
<dbReference type="Proteomes" id="UP000091956">
    <property type="component" value="Unassembled WGS sequence"/>
</dbReference>
<dbReference type="OrthoDB" id="1689567at2759"/>
<feature type="region of interest" description="Disordered" evidence="1">
    <location>
        <begin position="255"/>
        <end position="277"/>
    </location>
</feature>
<keyword evidence="4" id="KW-1185">Reference proteome</keyword>
<sequence length="1092" mass="121104">MVAGRKDLSAALLASDMQHSVEDDVRIDDSENLSAERASQIDMATNVRSCPDELHQQTSPANTDLEHHDGDGDLSNTLPGSGMLPHPEGKHNVEPKDSWPQRGRALRRTRKVPNPLSRAESRNRANDASIEVNVRFMKKSPTRRGAFYKGRSSSLGELEDIVLEPLAPGQMCASVNETLERGGTPVPTTRKPSVRSTSDQYSIRSKKIPWATRTRKVAATNDSKPRSHAETISARGVIQSIRSGRTLHLDVERLPSSPQTRTLSHDEPEGLVEKPSTASVLPPEILTKIYRRLSPSDFNSARHSCRSWFISSLEHSLLETMLKRSGWFASIQRELFNNKYLDDHLRMTDEWLMSKHLAKECALGPDWRGNGIPSLPTEQIPTHSKGVANKTPFRLISKLDFTNMGTHYPGSSSEACGLLFIVSACTKFLMVARGCMVFVYELNRSHRTGKGADDIESGAIRPITSIICPRRVLGCSMDTSSNRDAIAVLMDGRMGLVCAITGNTNRPGPTRTRDLRKMQEQSNVFPVLRGGSWRQNVSLGTSHSLRSSPEASNQYLRVSVLAPGQPLADRYSGRELGERYVGRDYYTSTAQRRVRPEPQTTSSYLMPTEASPPTLYTLICSPDDPPRSIAICPQRRCVAFGCSSGIELHWIDALTGEDLNRWFPLTAPSDHLYFLPPRTGVDLAKKLRLVSTQGTPRERISVGERFSGHKRSSVFWAQGGWDANDMFVDTDIESESRGRIRNGSEHYRAVPLSDGYHLLFIDPNSGVLCLGSDAPFGGPTKLLRKLWFSGPVGEGSPVAYAAACDLRWGVRVIAAYGLGKEQTICLFSIPIDVFTDGHGRGEQPHIINSFATISRETARGNADWMPWWGNDGDRLLQWPTFGYGSRTNTMWPLQVRGQQVGQCAGLVDVAIHTGSGVGITIWAFTRQGVALTWKLDRGTPHHDHIQRLVVQDGTIREIDGNGDIEMCDRPASRPGSDFDATPSQQEQFDGTASGLSSEVTRSSRRRRNSSSLEQDAEGQVLMDSLRNHESRVVTQDDREGDADCLKRRSRFETDHSFEAIAMANDGDGLHYGYRRDLVEQLTGVARIDIEIR</sequence>
<evidence type="ECO:0000313" key="4">
    <source>
        <dbReference type="Proteomes" id="UP000091956"/>
    </source>
</evidence>
<accession>A0A1B8GSD3</accession>
<dbReference type="SUPFAM" id="SSF81383">
    <property type="entry name" value="F-box domain"/>
    <property type="match status" value="1"/>
</dbReference>
<feature type="compositionally biased region" description="Basic and acidic residues" evidence="1">
    <location>
        <begin position="263"/>
        <end position="272"/>
    </location>
</feature>
<dbReference type="InterPro" id="IPR001810">
    <property type="entry name" value="F-box_dom"/>
</dbReference>
<dbReference type="Pfam" id="PF12937">
    <property type="entry name" value="F-box-like"/>
    <property type="match status" value="1"/>
</dbReference>
<dbReference type="InterPro" id="IPR036047">
    <property type="entry name" value="F-box-like_dom_sf"/>
</dbReference>
<dbReference type="RefSeq" id="XP_018132476.1">
    <property type="nucleotide sequence ID" value="XM_018272931.1"/>
</dbReference>
<evidence type="ECO:0000313" key="3">
    <source>
        <dbReference type="EMBL" id="OBT98743.1"/>
    </source>
</evidence>
<dbReference type="EMBL" id="KV460215">
    <property type="protein sequence ID" value="OBT98743.1"/>
    <property type="molecule type" value="Genomic_DNA"/>
</dbReference>
<feature type="compositionally biased region" description="Polar residues" evidence="1">
    <location>
        <begin position="981"/>
        <end position="1000"/>
    </location>
</feature>
<name>A0A1B8GSD3_9PEZI</name>
<feature type="region of interest" description="Disordered" evidence="1">
    <location>
        <begin position="179"/>
        <end position="202"/>
    </location>
</feature>
<gene>
    <name evidence="3" type="ORF">VE01_03441</name>
</gene>
<feature type="compositionally biased region" description="Basic and acidic residues" evidence="1">
    <location>
        <begin position="87"/>
        <end position="99"/>
    </location>
</feature>
<proteinExistence type="predicted"/>
<dbReference type="AlphaFoldDB" id="A0A1B8GSD3"/>
<evidence type="ECO:0000259" key="2">
    <source>
        <dbReference type="PROSITE" id="PS50181"/>
    </source>
</evidence>
<reference evidence="4" key="2">
    <citation type="journal article" date="2018" name="Nat. Commun.">
        <title>Extreme sensitivity to ultraviolet light in the fungal pathogen causing white-nose syndrome of bats.</title>
        <authorList>
            <person name="Palmer J.M."/>
            <person name="Drees K.P."/>
            <person name="Foster J.T."/>
            <person name="Lindner D.L."/>
        </authorList>
    </citation>
    <scope>NUCLEOTIDE SEQUENCE [LARGE SCALE GENOMIC DNA]</scope>
    <source>
        <strain evidence="4">UAMH 10579</strain>
    </source>
</reference>
<evidence type="ECO:0000256" key="1">
    <source>
        <dbReference type="SAM" id="MobiDB-lite"/>
    </source>
</evidence>
<protein>
    <recommendedName>
        <fullName evidence="2">F-box domain-containing protein</fullName>
    </recommendedName>
</protein>
<feature type="domain" description="F-box" evidence="2">
    <location>
        <begin position="275"/>
        <end position="325"/>
    </location>
</feature>
<dbReference type="PROSITE" id="PS50181">
    <property type="entry name" value="FBOX"/>
    <property type="match status" value="1"/>
</dbReference>
<dbReference type="GeneID" id="28836827"/>
<feature type="region of interest" description="Disordered" evidence="1">
    <location>
        <begin position="960"/>
        <end position="1017"/>
    </location>
</feature>